<organism evidence="1 2">
    <name type="scientific">Artomyces pyxidatus</name>
    <dbReference type="NCBI Taxonomy" id="48021"/>
    <lineage>
        <taxon>Eukaryota</taxon>
        <taxon>Fungi</taxon>
        <taxon>Dikarya</taxon>
        <taxon>Basidiomycota</taxon>
        <taxon>Agaricomycotina</taxon>
        <taxon>Agaricomycetes</taxon>
        <taxon>Russulales</taxon>
        <taxon>Auriscalpiaceae</taxon>
        <taxon>Artomyces</taxon>
    </lineage>
</organism>
<name>A0ACB8SL62_9AGAM</name>
<proteinExistence type="predicted"/>
<protein>
    <submittedName>
        <fullName evidence="1">Uncharacterized protein</fullName>
    </submittedName>
</protein>
<accession>A0ACB8SL62</accession>
<dbReference type="Proteomes" id="UP000814140">
    <property type="component" value="Unassembled WGS sequence"/>
</dbReference>
<reference evidence="1" key="1">
    <citation type="submission" date="2021-03" db="EMBL/GenBank/DDBJ databases">
        <authorList>
            <consortium name="DOE Joint Genome Institute"/>
            <person name="Ahrendt S."/>
            <person name="Looney B.P."/>
            <person name="Miyauchi S."/>
            <person name="Morin E."/>
            <person name="Drula E."/>
            <person name="Courty P.E."/>
            <person name="Chicoki N."/>
            <person name="Fauchery L."/>
            <person name="Kohler A."/>
            <person name="Kuo A."/>
            <person name="Labutti K."/>
            <person name="Pangilinan J."/>
            <person name="Lipzen A."/>
            <person name="Riley R."/>
            <person name="Andreopoulos W."/>
            <person name="He G."/>
            <person name="Johnson J."/>
            <person name="Barry K.W."/>
            <person name="Grigoriev I.V."/>
            <person name="Nagy L."/>
            <person name="Hibbett D."/>
            <person name="Henrissat B."/>
            <person name="Matheny P.B."/>
            <person name="Labbe J."/>
            <person name="Martin F."/>
        </authorList>
    </citation>
    <scope>NUCLEOTIDE SEQUENCE</scope>
    <source>
        <strain evidence="1">HHB10654</strain>
    </source>
</reference>
<evidence type="ECO:0000313" key="2">
    <source>
        <dbReference type="Proteomes" id="UP000814140"/>
    </source>
</evidence>
<gene>
    <name evidence="1" type="ORF">BV25DRAFT_1555794</name>
</gene>
<reference evidence="1" key="2">
    <citation type="journal article" date="2022" name="New Phytol.">
        <title>Evolutionary transition to the ectomycorrhizal habit in the genomes of a hyperdiverse lineage of mushroom-forming fungi.</title>
        <authorList>
            <person name="Looney B."/>
            <person name="Miyauchi S."/>
            <person name="Morin E."/>
            <person name="Drula E."/>
            <person name="Courty P.E."/>
            <person name="Kohler A."/>
            <person name="Kuo A."/>
            <person name="LaButti K."/>
            <person name="Pangilinan J."/>
            <person name="Lipzen A."/>
            <person name="Riley R."/>
            <person name="Andreopoulos W."/>
            <person name="He G."/>
            <person name="Johnson J."/>
            <person name="Nolan M."/>
            <person name="Tritt A."/>
            <person name="Barry K.W."/>
            <person name="Grigoriev I.V."/>
            <person name="Nagy L.G."/>
            <person name="Hibbett D."/>
            <person name="Henrissat B."/>
            <person name="Matheny P.B."/>
            <person name="Labbe J."/>
            <person name="Martin F.M."/>
        </authorList>
    </citation>
    <scope>NUCLEOTIDE SEQUENCE</scope>
    <source>
        <strain evidence="1">HHB10654</strain>
    </source>
</reference>
<keyword evidence="2" id="KW-1185">Reference proteome</keyword>
<sequence>MVDDLLFTTNVSAMHSFILLFPDEILLGILENLDYKAVIACQLTCRKLRSVTASVSLQYKLELAACGMLDGTRGQQVLDTPERLERLRRYDTAWRELEWTGSVRLSHLIGQWFTIKTGPLVFCLHGADFPHLIQAVPSKLRGTHEVHHTFQPAPRDLVKVDSSQDLVIYLKDEFEDTWYHIKSLSTGEPHPLAANLGIIPLSDSQAYSSILDIRGDYLLEMGQFASPTGHFIVRNWKTGSTEMQKEMDLPDRPRCCFLDDKHVIFYVNTAFYHRSDDLSTKSFRILPFRRSEGSMTGTVLDAAVQFLLPPFMFSNDFLATTEVSAPGTGPQPSTYFYSNPDDRLFSTSVVYAMGAFAQFTDQYVLDIPFQTFTAYMRDHPTTGPNVVPWDAWGPHGTRVTWNGADDSRLGTSICGMRRCHYRRSDEGVVLTVLDYHPRRVARASARRQDGDGLTIERGAHIGSDHTGHDPVSTTLPCLVTERLLPDAVGPGRIVLCEDGFVFVKHDEVAGLVSDIWAYTI</sequence>
<dbReference type="EMBL" id="MU277261">
    <property type="protein sequence ID" value="KAI0056621.1"/>
    <property type="molecule type" value="Genomic_DNA"/>
</dbReference>
<evidence type="ECO:0000313" key="1">
    <source>
        <dbReference type="EMBL" id="KAI0056621.1"/>
    </source>
</evidence>
<comment type="caution">
    <text evidence="1">The sequence shown here is derived from an EMBL/GenBank/DDBJ whole genome shotgun (WGS) entry which is preliminary data.</text>
</comment>